<evidence type="ECO:0000313" key="3">
    <source>
        <dbReference type="EMBL" id="MBK4717556.1"/>
    </source>
</evidence>
<dbReference type="InterPro" id="IPR024047">
    <property type="entry name" value="MM3350-like_sf"/>
</dbReference>
<gene>
    <name evidence="3" type="ORF">JJL56_01595</name>
</gene>
<dbReference type="Pfam" id="PF07929">
    <property type="entry name" value="PRiA4_ORF3"/>
    <property type="match status" value="1"/>
</dbReference>
<dbReference type="PANTHER" id="PTHR41878:SF1">
    <property type="entry name" value="TNPR PROTEIN"/>
    <property type="match status" value="1"/>
</dbReference>
<dbReference type="PANTHER" id="PTHR41878">
    <property type="entry name" value="LEXA REPRESSOR-RELATED"/>
    <property type="match status" value="1"/>
</dbReference>
<feature type="region of interest" description="Disordered" evidence="1">
    <location>
        <begin position="95"/>
        <end position="125"/>
    </location>
</feature>
<keyword evidence="4" id="KW-1185">Reference proteome</keyword>
<evidence type="ECO:0000313" key="4">
    <source>
        <dbReference type="Proteomes" id="UP000654452"/>
    </source>
</evidence>
<comment type="caution">
    <text evidence="3">The sequence shown here is derived from an EMBL/GenBank/DDBJ whole genome shotgun (WGS) entry which is preliminary data.</text>
</comment>
<name>A0ABS1HRW1_9PROT</name>
<evidence type="ECO:0000259" key="2">
    <source>
        <dbReference type="Pfam" id="PF07929"/>
    </source>
</evidence>
<dbReference type="InterPro" id="IPR012912">
    <property type="entry name" value="Plasmid_pRiA4b_Orf3-like"/>
</dbReference>
<sequence>MDRLSIADLHWVIQVLRGWNDEHLHRFRIDGRCNGISVIGALHLGEDAKAVRLARFRFRPTESFLYGYDFRADWRIDIRVEKVMAAVPRPPHPVCLAGRETSPPDACGGGPQDFADRRRTATGWT</sequence>
<accession>A0ABS1HRW1</accession>
<dbReference type="SUPFAM" id="SSF159941">
    <property type="entry name" value="MM3350-like"/>
    <property type="match status" value="1"/>
</dbReference>
<reference evidence="3 4" key="1">
    <citation type="submission" date="2021-01" db="EMBL/GenBank/DDBJ databases">
        <title>Azospirillum sp. YIM DDC1 draft genome.</title>
        <authorList>
            <person name="Wang Y.-X."/>
        </authorList>
    </citation>
    <scope>NUCLEOTIDE SEQUENCE [LARGE SCALE GENOMIC DNA]</scope>
    <source>
        <strain evidence="3 4">YIM DDC1</strain>
    </source>
</reference>
<dbReference type="Proteomes" id="UP000654452">
    <property type="component" value="Unassembled WGS sequence"/>
</dbReference>
<dbReference type="Gene3D" id="3.10.290.30">
    <property type="entry name" value="MM3350-like"/>
    <property type="match status" value="1"/>
</dbReference>
<protein>
    <submittedName>
        <fullName evidence="3">Plasmid pRiA4b ORF-3 family protein</fullName>
    </submittedName>
</protein>
<evidence type="ECO:0000256" key="1">
    <source>
        <dbReference type="SAM" id="MobiDB-lite"/>
    </source>
</evidence>
<organism evidence="3 4">
    <name type="scientific">Azospirillum aestuarii</name>
    <dbReference type="NCBI Taxonomy" id="2802052"/>
    <lineage>
        <taxon>Bacteria</taxon>
        <taxon>Pseudomonadati</taxon>
        <taxon>Pseudomonadota</taxon>
        <taxon>Alphaproteobacteria</taxon>
        <taxon>Rhodospirillales</taxon>
        <taxon>Azospirillaceae</taxon>
        <taxon>Azospirillum</taxon>
    </lineage>
</organism>
<feature type="domain" description="Plasmid pRiA4b Orf3-like" evidence="2">
    <location>
        <begin position="4"/>
        <end position="110"/>
    </location>
</feature>
<proteinExistence type="predicted"/>
<dbReference type="EMBL" id="JAEPIV010000001">
    <property type="protein sequence ID" value="MBK4717556.1"/>
    <property type="molecule type" value="Genomic_DNA"/>
</dbReference>